<proteinExistence type="predicted"/>
<dbReference type="EMBL" id="AORC01000004">
    <property type="protein sequence ID" value="EYT50411.1"/>
    <property type="molecule type" value="Genomic_DNA"/>
</dbReference>
<feature type="transmembrane region" description="Helical" evidence="1">
    <location>
        <begin position="236"/>
        <end position="257"/>
    </location>
</feature>
<organism evidence="2 3">
    <name type="scientific">Brachybacterium muris UCD-AY4</name>
    <dbReference type="NCBI Taxonomy" id="1249481"/>
    <lineage>
        <taxon>Bacteria</taxon>
        <taxon>Bacillati</taxon>
        <taxon>Actinomycetota</taxon>
        <taxon>Actinomycetes</taxon>
        <taxon>Micrococcales</taxon>
        <taxon>Dermabacteraceae</taxon>
        <taxon>Brachybacterium</taxon>
    </lineage>
</organism>
<name>A0A022KX08_9MICO</name>
<keyword evidence="1" id="KW-0472">Membrane</keyword>
<feature type="transmembrane region" description="Helical" evidence="1">
    <location>
        <begin position="82"/>
        <end position="102"/>
    </location>
</feature>
<protein>
    <submittedName>
        <fullName evidence="2">Polyketide antibiotic transporter</fullName>
    </submittedName>
</protein>
<accession>A0A022KX08</accession>
<keyword evidence="3" id="KW-1185">Reference proteome</keyword>
<dbReference type="Proteomes" id="UP000019754">
    <property type="component" value="Unassembled WGS sequence"/>
</dbReference>
<dbReference type="RefSeq" id="WP_017822487.1">
    <property type="nucleotide sequence ID" value="NZ_AORC01000004.1"/>
</dbReference>
<dbReference type="AlphaFoldDB" id="A0A022KX08"/>
<dbReference type="STRING" id="1249481.D641_0103870"/>
<feature type="transmembrane region" description="Helical" evidence="1">
    <location>
        <begin position="341"/>
        <end position="362"/>
    </location>
</feature>
<reference evidence="2 3" key="1">
    <citation type="journal article" date="2013" name="Genome Announc.">
        <title>Draft genome sequence of an Actinobacterium, Brachybacterium muris strain UCD-AY4.</title>
        <authorList>
            <person name="Lo J.R."/>
            <person name="Lang J.M."/>
            <person name="Darling A.E."/>
            <person name="Eisen J.A."/>
            <person name="Coil D.A."/>
        </authorList>
    </citation>
    <scope>NUCLEOTIDE SEQUENCE [LARGE SCALE GENOMIC DNA]</scope>
    <source>
        <strain evidence="2 3">UCD-AY4</strain>
    </source>
</reference>
<keyword evidence="1" id="KW-0812">Transmembrane</keyword>
<gene>
    <name evidence="2" type="ORF">D641_0103870</name>
</gene>
<feature type="transmembrane region" description="Helical" evidence="1">
    <location>
        <begin position="191"/>
        <end position="209"/>
    </location>
</feature>
<evidence type="ECO:0000256" key="1">
    <source>
        <dbReference type="SAM" id="Phobius"/>
    </source>
</evidence>
<feature type="transmembrane region" description="Helical" evidence="1">
    <location>
        <begin position="388"/>
        <end position="414"/>
    </location>
</feature>
<evidence type="ECO:0000313" key="3">
    <source>
        <dbReference type="Proteomes" id="UP000019754"/>
    </source>
</evidence>
<comment type="caution">
    <text evidence="2">The sequence shown here is derived from an EMBL/GenBank/DDBJ whole genome shotgun (WGS) entry which is preliminary data.</text>
</comment>
<feature type="transmembrane region" description="Helical" evidence="1">
    <location>
        <begin position="123"/>
        <end position="146"/>
    </location>
</feature>
<dbReference type="HOGENOM" id="CLU_036785_2_0_11"/>
<feature type="transmembrane region" description="Helical" evidence="1">
    <location>
        <begin position="426"/>
        <end position="450"/>
    </location>
</feature>
<evidence type="ECO:0000313" key="2">
    <source>
        <dbReference type="EMBL" id="EYT50411.1"/>
    </source>
</evidence>
<feature type="transmembrane region" description="Helical" evidence="1">
    <location>
        <begin position="501"/>
        <end position="521"/>
    </location>
</feature>
<keyword evidence="1" id="KW-1133">Transmembrane helix</keyword>
<feature type="transmembrane region" description="Helical" evidence="1">
    <location>
        <begin position="158"/>
        <end position="179"/>
    </location>
</feature>
<feature type="transmembrane region" description="Helical" evidence="1">
    <location>
        <begin position="295"/>
        <end position="316"/>
    </location>
</feature>
<feature type="transmembrane region" description="Helical" evidence="1">
    <location>
        <begin position="457"/>
        <end position="481"/>
    </location>
</feature>
<sequence>MTGTGYLLRLYARTVRRQVLIWVLAFLLLVPASVAAIKEAYPDAAALQARAQLLDNPAAVMMTGPMFDQDHYTLWAMVANELALYLYLPAAIMGILLMVRLTRAEEESGRLEMVRALPVGRHAPAAAALSVLAAAALAVGAAVSTGLLVTGGAAPDSLAVGAAAALAALLFGAMAAVAAQVTEHAGTASGMALGVLAVAFMVRGLGDVIDRQGSWLSWFSPLAWGQQTRAFVDLRWWPLAVMLVVTAVILVCAMALAHRRDVGAGLHSASAGRAVARPGLVTPHGLAGRLLRGSFTAWMIGLLLFAIAFGMLATSLEDMIAEMPMVQDWIPLDLDDMVRSFAAVILTFLTLGPVGLMVAAVMRLRTEETSGRLAGLVLTGQSRPRVCLGWLGLLVAWCFPMQGILGLGVGVGIWTATEDASWVPEMALASLAYLPAIALCGAIAFALYGIDARLAPLAWIVVVWASIVAFLGGLLGLPDWLLGLSPLHHVPLVPSEQVEAVPLAVTSLLAVALVAVGLVGLRRRDIAGG</sequence>
<dbReference type="OrthoDB" id="2014935at2"/>